<keyword evidence="3" id="KW-0547">Nucleotide-binding</keyword>
<evidence type="ECO:0000259" key="7">
    <source>
        <dbReference type="PROSITE" id="PS50011"/>
    </source>
</evidence>
<reference evidence="8 9" key="1">
    <citation type="submission" date="2020-03" db="EMBL/GenBank/DDBJ databases">
        <title>Draft Genome Sequence of Cudoniella acicularis.</title>
        <authorList>
            <person name="Buettner E."/>
            <person name="Kellner H."/>
        </authorList>
    </citation>
    <scope>NUCLEOTIDE SEQUENCE [LARGE SCALE GENOMIC DNA]</scope>
    <source>
        <strain evidence="8 9">DSM 108380</strain>
    </source>
</reference>
<accession>A0A8H4W0F0</accession>
<dbReference type="InterPro" id="IPR050660">
    <property type="entry name" value="NEK_Ser/Thr_kinase"/>
</dbReference>
<feature type="compositionally biased region" description="Basic and acidic residues" evidence="6">
    <location>
        <begin position="489"/>
        <end position="499"/>
    </location>
</feature>
<evidence type="ECO:0000256" key="5">
    <source>
        <dbReference type="ARBA" id="ARBA00022840"/>
    </source>
</evidence>
<dbReference type="AlphaFoldDB" id="A0A8H4W0F0"/>
<feature type="domain" description="Protein kinase" evidence="7">
    <location>
        <begin position="120"/>
        <end position="399"/>
    </location>
</feature>
<dbReference type="SMART" id="SM00220">
    <property type="entry name" value="S_TKc"/>
    <property type="match status" value="1"/>
</dbReference>
<dbReference type="OrthoDB" id="310217at2759"/>
<dbReference type="PANTHER" id="PTHR43671:SF13">
    <property type="entry name" value="SERINE_THREONINE-PROTEIN KINASE NEK2"/>
    <property type="match status" value="1"/>
</dbReference>
<sequence>MPPKRNIKERIIAALDRGRGRHWQRRRRRYLRWLDVAKQWAPWLNYEGYGAAARAAEAMDLREFTGRFTPPLWGILGIGAGFYDSASVMADDQKIAWLASSKNWRQIDNFVFNPNNGPHWRGIRVLGIGSYGLVGVWESVGIKTPSGKPYRVVVKQSRQSDPSLREESDILRDLSQTGSKNIAQVKALYHEEIEQGTSDWDRGDTNVSRICLEFCENGDVSQFLKSMHRLYSIKKPVPEELVWRFFECLARSLCAMAEGREDEAGQKWATEIGHFDIKPQNSKQWRLHVEIYLMTFNYLKFSLEATKQTTTDLIFLRQVAKCIYELMSHGITFRNNRVHIVVGRDDSIPITTFGRKLINLPGYSESLKLLVFHCLALDPTQRPTPRQLLEDTTRALRFIVQLGPQLNDPHFRDLKRTPSEGTSGQWSISKNIITPTHKVRAQRPTNTATSASPTDNGPVPRKMRRRAAQPTAQQNAPTDYAVKFYQKVVHPDPDQKLDSDADQNPTFGATDRDDVDDDGDILMDMFAAPQLAPAPLGPRFFPNFDPTLPQNQM</sequence>
<dbReference type="InterPro" id="IPR011009">
    <property type="entry name" value="Kinase-like_dom_sf"/>
</dbReference>
<keyword evidence="9" id="KW-1185">Reference proteome</keyword>
<dbReference type="EC" id="2.7.11.1" evidence="1"/>
<gene>
    <name evidence="8" type="ORF">G7Y89_g11018</name>
</gene>
<dbReference type="GO" id="GO:0004674">
    <property type="term" value="F:protein serine/threonine kinase activity"/>
    <property type="evidence" value="ECO:0007669"/>
    <property type="project" value="UniProtKB-EC"/>
</dbReference>
<dbReference type="SUPFAM" id="SSF56112">
    <property type="entry name" value="Protein kinase-like (PK-like)"/>
    <property type="match status" value="1"/>
</dbReference>
<feature type="compositionally biased region" description="Low complexity" evidence="6">
    <location>
        <begin position="468"/>
        <end position="478"/>
    </location>
</feature>
<evidence type="ECO:0000256" key="2">
    <source>
        <dbReference type="ARBA" id="ARBA00022679"/>
    </source>
</evidence>
<dbReference type="InterPro" id="IPR000719">
    <property type="entry name" value="Prot_kinase_dom"/>
</dbReference>
<dbReference type="Gene3D" id="1.10.510.10">
    <property type="entry name" value="Transferase(Phosphotransferase) domain 1"/>
    <property type="match status" value="1"/>
</dbReference>
<feature type="region of interest" description="Disordered" evidence="6">
    <location>
        <begin position="433"/>
        <end position="518"/>
    </location>
</feature>
<dbReference type="EMBL" id="JAAMPI010001022">
    <property type="protein sequence ID" value="KAF4627135.1"/>
    <property type="molecule type" value="Genomic_DNA"/>
</dbReference>
<dbReference type="PROSITE" id="PS50011">
    <property type="entry name" value="PROTEIN_KINASE_DOM"/>
    <property type="match status" value="1"/>
</dbReference>
<keyword evidence="2" id="KW-0808">Transferase</keyword>
<organism evidence="8 9">
    <name type="scientific">Cudoniella acicularis</name>
    <dbReference type="NCBI Taxonomy" id="354080"/>
    <lineage>
        <taxon>Eukaryota</taxon>
        <taxon>Fungi</taxon>
        <taxon>Dikarya</taxon>
        <taxon>Ascomycota</taxon>
        <taxon>Pezizomycotina</taxon>
        <taxon>Leotiomycetes</taxon>
        <taxon>Helotiales</taxon>
        <taxon>Tricladiaceae</taxon>
        <taxon>Cudoniella</taxon>
    </lineage>
</organism>
<proteinExistence type="predicted"/>
<evidence type="ECO:0000256" key="6">
    <source>
        <dbReference type="SAM" id="MobiDB-lite"/>
    </source>
</evidence>
<keyword evidence="5" id="KW-0067">ATP-binding</keyword>
<dbReference type="GO" id="GO:0005524">
    <property type="term" value="F:ATP binding"/>
    <property type="evidence" value="ECO:0007669"/>
    <property type="project" value="UniProtKB-KW"/>
</dbReference>
<evidence type="ECO:0000256" key="3">
    <source>
        <dbReference type="ARBA" id="ARBA00022741"/>
    </source>
</evidence>
<feature type="compositionally biased region" description="Polar residues" evidence="6">
    <location>
        <begin position="443"/>
        <end position="455"/>
    </location>
</feature>
<keyword evidence="4" id="KW-0418">Kinase</keyword>
<comment type="caution">
    <text evidence="8">The sequence shown here is derived from an EMBL/GenBank/DDBJ whole genome shotgun (WGS) entry which is preliminary data.</text>
</comment>
<evidence type="ECO:0000313" key="8">
    <source>
        <dbReference type="EMBL" id="KAF4627135.1"/>
    </source>
</evidence>
<dbReference type="PANTHER" id="PTHR43671">
    <property type="entry name" value="SERINE/THREONINE-PROTEIN KINASE NEK"/>
    <property type="match status" value="1"/>
</dbReference>
<name>A0A8H4W0F0_9HELO</name>
<dbReference type="Proteomes" id="UP000566819">
    <property type="component" value="Unassembled WGS sequence"/>
</dbReference>
<protein>
    <recommendedName>
        <fullName evidence="1">non-specific serine/threonine protein kinase</fullName>
        <ecNumber evidence="1">2.7.11.1</ecNumber>
    </recommendedName>
</protein>
<evidence type="ECO:0000313" key="9">
    <source>
        <dbReference type="Proteomes" id="UP000566819"/>
    </source>
</evidence>
<evidence type="ECO:0000256" key="1">
    <source>
        <dbReference type="ARBA" id="ARBA00012513"/>
    </source>
</evidence>
<evidence type="ECO:0000256" key="4">
    <source>
        <dbReference type="ARBA" id="ARBA00022777"/>
    </source>
</evidence>